<dbReference type="RefSeq" id="WP_316513146.1">
    <property type="nucleotide sequence ID" value="NZ_OY726395.1"/>
</dbReference>
<dbReference type="Proteomes" id="UP001190466">
    <property type="component" value="Chromosome"/>
</dbReference>
<feature type="transmembrane region" description="Helical" evidence="5">
    <location>
        <begin position="92"/>
        <end position="111"/>
    </location>
</feature>
<keyword evidence="2 5" id="KW-0812">Transmembrane</keyword>
<evidence type="ECO:0000256" key="3">
    <source>
        <dbReference type="ARBA" id="ARBA00022989"/>
    </source>
</evidence>
<organism evidence="6 7">
    <name type="scientific">[Mycobacterium] wendilense</name>
    <dbReference type="NCBI Taxonomy" id="3064284"/>
    <lineage>
        <taxon>Bacteria</taxon>
        <taxon>Bacillati</taxon>
        <taxon>Actinomycetota</taxon>
        <taxon>Actinomycetes</taxon>
        <taxon>Mycobacteriales</taxon>
        <taxon>Mycobacteriaceae</taxon>
        <taxon>Mycolicibacter</taxon>
    </lineage>
</organism>
<dbReference type="CDD" id="cd16914">
    <property type="entry name" value="EcfT"/>
    <property type="match status" value="1"/>
</dbReference>
<protein>
    <submittedName>
        <fullName evidence="6">Energy-coupling factor transporter transmembrane protein EcfT</fullName>
    </submittedName>
</protein>
<evidence type="ECO:0000256" key="5">
    <source>
        <dbReference type="SAM" id="Phobius"/>
    </source>
</evidence>
<keyword evidence="3 5" id="KW-1133">Transmembrane helix</keyword>
<keyword evidence="7" id="KW-1185">Reference proteome</keyword>
<feature type="transmembrane region" description="Helical" evidence="5">
    <location>
        <begin position="67"/>
        <end position="85"/>
    </location>
</feature>
<evidence type="ECO:0000256" key="4">
    <source>
        <dbReference type="ARBA" id="ARBA00023136"/>
    </source>
</evidence>
<evidence type="ECO:0000313" key="6">
    <source>
        <dbReference type="EMBL" id="CAJ1587386.1"/>
    </source>
</evidence>
<evidence type="ECO:0000256" key="1">
    <source>
        <dbReference type="ARBA" id="ARBA00004141"/>
    </source>
</evidence>
<name>A0ABN9P578_9MYCO</name>
<dbReference type="InterPro" id="IPR003339">
    <property type="entry name" value="ABC/ECF_trnsptr_transmembrane"/>
</dbReference>
<reference evidence="6 7" key="1">
    <citation type="submission" date="2023-08" db="EMBL/GenBank/DDBJ databases">
        <authorList>
            <person name="Folkvardsen B D."/>
            <person name="Norman A."/>
        </authorList>
    </citation>
    <scope>NUCLEOTIDE SEQUENCE [LARGE SCALE GENOMIC DNA]</scope>
    <source>
        <strain evidence="6 7">Mu0050</strain>
    </source>
</reference>
<dbReference type="PANTHER" id="PTHR33514">
    <property type="entry name" value="PROTEIN ABCI12, CHLOROPLASTIC"/>
    <property type="match status" value="1"/>
</dbReference>
<dbReference type="PANTHER" id="PTHR33514:SF13">
    <property type="entry name" value="PROTEIN ABCI12, CHLOROPLASTIC"/>
    <property type="match status" value="1"/>
</dbReference>
<proteinExistence type="predicted"/>
<sequence length="200" mass="20918">MTVLGVYRPGTSVLHRLPAGVKLLGLGALIALAAVLVDSPAKLGAAALGVVAVFAAARMSVKTVVAQLRPVLWVIVIIFGFQLLFTDWRRALVVCGVLLLSVSLAAAVSASTRTTDMLAALTGLMRPLGRVGFPVEQVALALALSIRAIPLIIDIIRQVEEARRARGLRFSPRVVVAPVVVAALRTADGFAEALSARGLD</sequence>
<evidence type="ECO:0000256" key="2">
    <source>
        <dbReference type="ARBA" id="ARBA00022692"/>
    </source>
</evidence>
<evidence type="ECO:0000313" key="7">
    <source>
        <dbReference type="Proteomes" id="UP001190466"/>
    </source>
</evidence>
<keyword evidence="4 5" id="KW-0472">Membrane</keyword>
<dbReference type="Pfam" id="PF02361">
    <property type="entry name" value="CbiQ"/>
    <property type="match status" value="1"/>
</dbReference>
<accession>A0ABN9P578</accession>
<gene>
    <name evidence="6" type="ORF">MU0050_004769</name>
</gene>
<dbReference type="EMBL" id="OY726395">
    <property type="protein sequence ID" value="CAJ1587386.1"/>
    <property type="molecule type" value="Genomic_DNA"/>
</dbReference>
<feature type="transmembrane region" description="Helical" evidence="5">
    <location>
        <begin position="131"/>
        <end position="156"/>
    </location>
</feature>
<feature type="transmembrane region" description="Helical" evidence="5">
    <location>
        <begin position="20"/>
        <end position="37"/>
    </location>
</feature>
<comment type="subcellular location">
    <subcellularLocation>
        <location evidence="1">Membrane</location>
        <topology evidence="1">Multi-pass membrane protein</topology>
    </subcellularLocation>
</comment>